<dbReference type="InterPro" id="IPR023917">
    <property type="entry name" value="Bifunctiontional_GlmU_bac-type"/>
</dbReference>
<dbReference type="Proteomes" id="UP000305848">
    <property type="component" value="Unassembled WGS sequence"/>
</dbReference>
<dbReference type="EMBL" id="SZQL01000007">
    <property type="protein sequence ID" value="TKK68555.1"/>
    <property type="molecule type" value="Genomic_DNA"/>
</dbReference>
<name>A0A4U3L0R3_9BACT</name>
<dbReference type="GO" id="GO:0016746">
    <property type="term" value="F:acyltransferase activity"/>
    <property type="evidence" value="ECO:0007669"/>
    <property type="project" value="UniProtKB-KW"/>
</dbReference>
<protein>
    <submittedName>
        <fullName evidence="3">Glucose-1-phosphate thymidylyltransferase</fullName>
    </submittedName>
</protein>
<evidence type="ECO:0000313" key="4">
    <source>
        <dbReference type="Proteomes" id="UP000305848"/>
    </source>
</evidence>
<dbReference type="Pfam" id="PF13562">
    <property type="entry name" value="NTP_transf_4"/>
    <property type="match status" value="1"/>
</dbReference>
<comment type="caution">
    <text evidence="3">The sequence shown here is derived from an EMBL/GenBank/DDBJ whole genome shotgun (WGS) entry which is preliminary data.</text>
</comment>
<dbReference type="InterPro" id="IPR011004">
    <property type="entry name" value="Trimer_LpxA-like_sf"/>
</dbReference>
<dbReference type="Gene3D" id="2.160.10.10">
    <property type="entry name" value="Hexapeptide repeat proteins"/>
    <property type="match status" value="1"/>
</dbReference>
<proteinExistence type="predicted"/>
<evidence type="ECO:0000313" key="3">
    <source>
        <dbReference type="EMBL" id="TKK68555.1"/>
    </source>
</evidence>
<sequence length="383" mass="42060">MAIVLFDTERRSGLYPLTYTRAVADMRTGICTIQDRWRYLLNEEVYVETALYLQALYTKVPAGIHTFIDAQVMPSDDLINSIKNLQQGEVLEDEAGVVACKAAGESLRQAMDNGAMIFTAVDKVQRLQYAHQMIQWNKHFIEYDFKLLTQNKTSQSLSSTNHIIHPENVFAEEGANVEYAIINAKDGPVYIGKNAVIMEGCMIRGALALCEKAILKMGTKIYGATTIGTHCVAGGEIKNSIVQSFSNKGHDGYLGDSVVGQWCNLGAGSSNSNVKNTAGDILLWNDYAQTYVNAGNKCGVIMGDYSRVAINTAINTGSVYGVCCNVLGEGLLPKTLSNFSWGTTGGKYDLQKAYTHINQWKKMKGQIATDVEKAVLQHIFEAF</sequence>
<dbReference type="AlphaFoldDB" id="A0A4U3L0R3"/>
<accession>A0A4U3L0R3</accession>
<dbReference type="NCBIfam" id="TIGR03991">
    <property type="entry name" value="alt_bact_glmU"/>
    <property type="match status" value="1"/>
</dbReference>
<keyword evidence="2" id="KW-0012">Acyltransferase</keyword>
<keyword evidence="1 3" id="KW-0808">Transferase</keyword>
<dbReference type="SUPFAM" id="SSF51161">
    <property type="entry name" value="Trimeric LpxA-like enzymes"/>
    <property type="match status" value="1"/>
</dbReference>
<evidence type="ECO:0000256" key="1">
    <source>
        <dbReference type="ARBA" id="ARBA00022679"/>
    </source>
</evidence>
<gene>
    <name evidence="3" type="ORF">FC093_10560</name>
</gene>
<dbReference type="PANTHER" id="PTHR43584:SF8">
    <property type="entry name" value="N-ACETYLMURAMATE ALPHA-1-PHOSPHATE URIDYLYLTRANSFERASE"/>
    <property type="match status" value="1"/>
</dbReference>
<reference evidence="3 4" key="1">
    <citation type="submission" date="2019-05" db="EMBL/GenBank/DDBJ databases">
        <title>Panacibacter sp. strain 17mud1-8 Genome sequencing and assembly.</title>
        <authorList>
            <person name="Chhetri G."/>
        </authorList>
    </citation>
    <scope>NUCLEOTIDE SEQUENCE [LARGE SCALE GENOMIC DNA]</scope>
    <source>
        <strain evidence="3 4">17mud1-8</strain>
    </source>
</reference>
<dbReference type="GO" id="GO:0016779">
    <property type="term" value="F:nucleotidyltransferase activity"/>
    <property type="evidence" value="ECO:0007669"/>
    <property type="project" value="UniProtKB-ARBA"/>
</dbReference>
<dbReference type="PANTHER" id="PTHR43584">
    <property type="entry name" value="NUCLEOTIDYL TRANSFERASE"/>
    <property type="match status" value="1"/>
</dbReference>
<dbReference type="OrthoDB" id="9784832at2"/>
<keyword evidence="4" id="KW-1185">Reference proteome</keyword>
<dbReference type="InterPro" id="IPR050065">
    <property type="entry name" value="GlmU-like"/>
</dbReference>
<organism evidence="3 4">
    <name type="scientific">Ilyomonas limi</name>
    <dbReference type="NCBI Taxonomy" id="2575867"/>
    <lineage>
        <taxon>Bacteria</taxon>
        <taxon>Pseudomonadati</taxon>
        <taxon>Bacteroidota</taxon>
        <taxon>Chitinophagia</taxon>
        <taxon>Chitinophagales</taxon>
        <taxon>Chitinophagaceae</taxon>
        <taxon>Ilyomonas</taxon>
    </lineage>
</organism>
<evidence type="ECO:0000256" key="2">
    <source>
        <dbReference type="ARBA" id="ARBA00023315"/>
    </source>
</evidence>
<dbReference type="RefSeq" id="WP_137261743.1">
    <property type="nucleotide sequence ID" value="NZ_SZQL01000007.1"/>
</dbReference>